<name>A0A1T0B272_9PAST</name>
<evidence type="ECO:0008006" key="3">
    <source>
        <dbReference type="Google" id="ProtNLM"/>
    </source>
</evidence>
<dbReference type="EMBL" id="MUYB01000021">
    <property type="protein sequence ID" value="OOS04172.1"/>
    <property type="molecule type" value="Genomic_DNA"/>
</dbReference>
<organism evidence="1 2">
    <name type="scientific">[Haemophilus] felis</name>
    <dbReference type="NCBI Taxonomy" id="123822"/>
    <lineage>
        <taxon>Bacteria</taxon>
        <taxon>Pseudomonadati</taxon>
        <taxon>Pseudomonadota</taxon>
        <taxon>Gammaproteobacteria</taxon>
        <taxon>Pasteurellales</taxon>
        <taxon>Pasteurellaceae</taxon>
    </lineage>
</organism>
<comment type="caution">
    <text evidence="1">The sequence shown here is derived from an EMBL/GenBank/DDBJ whole genome shotgun (WGS) entry which is preliminary data.</text>
</comment>
<dbReference type="Proteomes" id="UP000190023">
    <property type="component" value="Unassembled WGS sequence"/>
</dbReference>
<accession>A0A1T0B272</accession>
<dbReference type="STRING" id="123822.B0188_05795"/>
<proteinExistence type="predicted"/>
<evidence type="ECO:0000313" key="1">
    <source>
        <dbReference type="EMBL" id="OOS04172.1"/>
    </source>
</evidence>
<sequence>MQVRRLDHNHDWTFGNGINSYCTQSEAVAQMVKTRLWSFANDWFLDLEHGLPWLEKMGKAVNLQALELRIKRQVLETQGVKELTAYQSQFDAESRSLTVSIDYVDIYGQKHSALYRS</sequence>
<dbReference type="Pfam" id="PF10934">
    <property type="entry name" value="Sheath_initiator"/>
    <property type="match status" value="1"/>
</dbReference>
<reference evidence="1 2" key="1">
    <citation type="submission" date="2017-02" db="EMBL/GenBank/DDBJ databases">
        <title>Draft genome sequence of Haemophilus felis CCUG 31170 type strain.</title>
        <authorList>
            <person name="Engstrom-Jakobsson H."/>
            <person name="Salva-Serra F."/>
            <person name="Thorell K."/>
            <person name="Gonzales-Siles L."/>
            <person name="Karlsson R."/>
            <person name="Boulund F."/>
            <person name="Engstrand L."/>
            <person name="Kristiansson E."/>
            <person name="Moore E."/>
        </authorList>
    </citation>
    <scope>NUCLEOTIDE SEQUENCE [LARGE SCALE GENOMIC DNA]</scope>
    <source>
        <strain evidence="1 2">CCUG 31170</strain>
    </source>
</reference>
<dbReference type="AlphaFoldDB" id="A0A1T0B272"/>
<protein>
    <recommendedName>
        <fullName evidence="3">Bacteriophage protein</fullName>
    </recommendedName>
</protein>
<dbReference type="InterPro" id="IPR020288">
    <property type="entry name" value="Sheath_initiator"/>
</dbReference>
<gene>
    <name evidence="1" type="ORF">B0188_05795</name>
</gene>
<dbReference type="OrthoDB" id="9812969at2"/>
<evidence type="ECO:0000313" key="2">
    <source>
        <dbReference type="Proteomes" id="UP000190023"/>
    </source>
</evidence>
<keyword evidence="2" id="KW-1185">Reference proteome</keyword>